<name>A0A8S0Q5J8_OLEEU</name>
<evidence type="ECO:0000256" key="1">
    <source>
        <dbReference type="SAM" id="MobiDB-lite"/>
    </source>
</evidence>
<protein>
    <submittedName>
        <fullName evidence="2">Uncharacterized protein</fullName>
    </submittedName>
</protein>
<dbReference type="Gramene" id="OE9A059943T1">
    <property type="protein sequence ID" value="OE9A059943C1"/>
    <property type="gene ID" value="OE9A059943"/>
</dbReference>
<evidence type="ECO:0000313" key="2">
    <source>
        <dbReference type="EMBL" id="CAA2962301.1"/>
    </source>
</evidence>
<proteinExistence type="predicted"/>
<keyword evidence="3" id="KW-1185">Reference proteome</keyword>
<dbReference type="AlphaFoldDB" id="A0A8S0Q5J8"/>
<reference evidence="2 3" key="1">
    <citation type="submission" date="2019-12" db="EMBL/GenBank/DDBJ databases">
        <authorList>
            <person name="Alioto T."/>
            <person name="Alioto T."/>
            <person name="Gomez Garrido J."/>
        </authorList>
    </citation>
    <scope>NUCLEOTIDE SEQUENCE [LARGE SCALE GENOMIC DNA]</scope>
</reference>
<evidence type="ECO:0000313" key="3">
    <source>
        <dbReference type="Proteomes" id="UP000594638"/>
    </source>
</evidence>
<accession>A0A8S0Q5J8</accession>
<sequence>MAQIDLSTLEVATNILKARLANRMPLGVNIVSPLVAESPSTINEHPGRFVGYFIWLDNGDPSFVWLTSEAPESFGFSHVTLYYMNKNYKEVPEQDRARFARKRLAPHVRFSPMNVVSQSPKFLDLSLLIQTLEVTLLSRRLSLGSGGYVGVTGISSLKSDPSIKTMPDDQCDTNDELDTLESWAKVKDSRYKIVELDLRWSPLRLAPDFDVAKIMTFPFLHSLWAVHYKSIQAIMLIICHPYIFYRDDWLEQTIDLIRMSLGQYSVKYIGATRYYGPPTKCHSDQMLKASLLALELPLAMIKECDISSIIDDEYFERFASIANPASQFSASMRSTQVMNPELDVSSLGTYVAFSQRGEGELLHSGSVSMDISSPRVSLQASEVFSPREARNDLRRARDQVNRPVSACARAAPLVDHVEPYNDYCGYFLHRNALFLQCLESALASWREFTTVRVCDPIEEDAIKSSSLESEECRFVLLPIVEAEEVFVVIHDQERGDYSYLNPYTSRTPVYRRLVGQVEHELPGLNGNTCRMVALSSHFHQKFEKVHLLMGLHGIGLLFRLAVSAGVPKRVYYKERDFRVFCWELCNHLQIANAQYNLDHDLIEDNGYLKPSGKRTVGLPVHYEPVVVSTRDCPYCLKRGWQNMGRHISFAHGRKAQEAREARSQREKRAS</sequence>
<comment type="caution">
    <text evidence="2">The sequence shown here is derived from an EMBL/GenBank/DDBJ whole genome shotgun (WGS) entry which is preliminary data.</text>
</comment>
<dbReference type="EMBL" id="CACTIH010000851">
    <property type="protein sequence ID" value="CAA2962301.1"/>
    <property type="molecule type" value="Genomic_DNA"/>
</dbReference>
<dbReference type="Proteomes" id="UP000594638">
    <property type="component" value="Unassembled WGS sequence"/>
</dbReference>
<gene>
    <name evidence="2" type="ORF">OLEA9_A059943</name>
</gene>
<feature type="compositionally biased region" description="Basic and acidic residues" evidence="1">
    <location>
        <begin position="654"/>
        <end position="670"/>
    </location>
</feature>
<organism evidence="2 3">
    <name type="scientific">Olea europaea subsp. europaea</name>
    <dbReference type="NCBI Taxonomy" id="158383"/>
    <lineage>
        <taxon>Eukaryota</taxon>
        <taxon>Viridiplantae</taxon>
        <taxon>Streptophyta</taxon>
        <taxon>Embryophyta</taxon>
        <taxon>Tracheophyta</taxon>
        <taxon>Spermatophyta</taxon>
        <taxon>Magnoliopsida</taxon>
        <taxon>eudicotyledons</taxon>
        <taxon>Gunneridae</taxon>
        <taxon>Pentapetalae</taxon>
        <taxon>asterids</taxon>
        <taxon>lamiids</taxon>
        <taxon>Lamiales</taxon>
        <taxon>Oleaceae</taxon>
        <taxon>Oleeae</taxon>
        <taxon>Olea</taxon>
    </lineage>
</organism>
<feature type="region of interest" description="Disordered" evidence="1">
    <location>
        <begin position="651"/>
        <end position="670"/>
    </location>
</feature>